<reference evidence="1" key="1">
    <citation type="journal article" date="2014" name="Front. Microbiol.">
        <title>High frequency of phylogenetically diverse reductive dehalogenase-homologous genes in deep subseafloor sedimentary metagenomes.</title>
        <authorList>
            <person name="Kawai M."/>
            <person name="Futagami T."/>
            <person name="Toyoda A."/>
            <person name="Takaki Y."/>
            <person name="Nishi S."/>
            <person name="Hori S."/>
            <person name="Arai W."/>
            <person name="Tsubouchi T."/>
            <person name="Morono Y."/>
            <person name="Uchiyama I."/>
            <person name="Ito T."/>
            <person name="Fujiyama A."/>
            <person name="Inagaki F."/>
            <person name="Takami H."/>
        </authorList>
    </citation>
    <scope>NUCLEOTIDE SEQUENCE</scope>
    <source>
        <strain evidence="1">Expedition CK06-06</strain>
    </source>
</reference>
<gene>
    <name evidence="1" type="ORF">S03H2_12711</name>
</gene>
<dbReference type="AlphaFoldDB" id="X1GR04"/>
<evidence type="ECO:0000313" key="1">
    <source>
        <dbReference type="EMBL" id="GAH47305.1"/>
    </source>
</evidence>
<protein>
    <submittedName>
        <fullName evidence="1">Uncharacterized protein</fullName>
    </submittedName>
</protein>
<dbReference type="EMBL" id="BARU01006459">
    <property type="protein sequence ID" value="GAH47305.1"/>
    <property type="molecule type" value="Genomic_DNA"/>
</dbReference>
<comment type="caution">
    <text evidence="1">The sequence shown here is derived from an EMBL/GenBank/DDBJ whole genome shotgun (WGS) entry which is preliminary data.</text>
</comment>
<name>X1GR04_9ZZZZ</name>
<organism evidence="1">
    <name type="scientific">marine sediment metagenome</name>
    <dbReference type="NCBI Taxonomy" id="412755"/>
    <lineage>
        <taxon>unclassified sequences</taxon>
        <taxon>metagenomes</taxon>
        <taxon>ecological metagenomes</taxon>
    </lineage>
</organism>
<accession>X1GR04</accession>
<proteinExistence type="predicted"/>
<sequence>MEEVNLKNEKRFLADLKNIFSVTNTAKFLFENNIGVLIILNHIKAKDWPWKGKKLENTPTDMIPIIWGIALASDKENIKITFTIGINF</sequence>